<reference evidence="2" key="1">
    <citation type="submission" date="2020-06" db="EMBL/GenBank/DDBJ databases">
        <title>Draft genome of Bugula neritina, a colonial animal packing powerful symbionts and potential medicines.</title>
        <authorList>
            <person name="Rayko M."/>
        </authorList>
    </citation>
    <scope>NUCLEOTIDE SEQUENCE [LARGE SCALE GENOMIC DNA]</scope>
    <source>
        <strain evidence="2">Kwan_BN1</strain>
    </source>
</reference>
<gene>
    <name evidence="2" type="ORF">EB796_002534</name>
</gene>
<evidence type="ECO:0000313" key="2">
    <source>
        <dbReference type="EMBL" id="KAF6039163.1"/>
    </source>
</evidence>
<feature type="compositionally biased region" description="Polar residues" evidence="1">
    <location>
        <begin position="1075"/>
        <end position="1100"/>
    </location>
</feature>
<dbReference type="AlphaFoldDB" id="A0A7J7KLY1"/>
<dbReference type="Proteomes" id="UP000593567">
    <property type="component" value="Unassembled WGS sequence"/>
</dbReference>
<feature type="region of interest" description="Disordered" evidence="1">
    <location>
        <begin position="346"/>
        <end position="471"/>
    </location>
</feature>
<organism evidence="2 3">
    <name type="scientific">Bugula neritina</name>
    <name type="common">Brown bryozoan</name>
    <name type="synonym">Sertularia neritina</name>
    <dbReference type="NCBI Taxonomy" id="10212"/>
    <lineage>
        <taxon>Eukaryota</taxon>
        <taxon>Metazoa</taxon>
        <taxon>Spiralia</taxon>
        <taxon>Lophotrochozoa</taxon>
        <taxon>Bryozoa</taxon>
        <taxon>Gymnolaemata</taxon>
        <taxon>Cheilostomatida</taxon>
        <taxon>Flustrina</taxon>
        <taxon>Buguloidea</taxon>
        <taxon>Bugulidae</taxon>
        <taxon>Bugula</taxon>
    </lineage>
</organism>
<feature type="compositionally biased region" description="Basic and acidic residues" evidence="1">
    <location>
        <begin position="823"/>
        <end position="834"/>
    </location>
</feature>
<feature type="region of interest" description="Disordered" evidence="1">
    <location>
        <begin position="681"/>
        <end position="706"/>
    </location>
</feature>
<keyword evidence="3" id="KW-1185">Reference proteome</keyword>
<feature type="compositionally biased region" description="Basic and acidic residues" evidence="1">
    <location>
        <begin position="1027"/>
        <end position="1045"/>
    </location>
</feature>
<sequence>MMNLLLKCFSRLVKHTVELSEEELSDNQLLRELIKMAVSIAIRHKHHSSLDFVLQLVMPLTDFSVNILSSAVYTPSEINSIMKNPAVCLLEVLWCSLKKEQSSAISSSRGVKSSYQGEELSSRLGECIGQLVTKGCHPTWSTALILTYTNNVLEVVQMESSIPANASSFLPLIVKCLATAVRPSISQAATSLDVEPFVPIYRALVSRFSPTVVMSFLKSASNDLLKLFQLDNPQVLSIWRTVSDNLQMLEERLTPPFLQLIEPLLSVTLQHPNSAFRKTTVLLWTNSLFKYASDDMRHAFGSVIEKKRAELNWSPKVTGLPPSGSTNSPLIAKNLSSWKPVTPLSSRKLVKSPKPPLRTVSRRQLISTSPCKPTIKVISSKVVSPESQTAMHSSSTRSRVSPAGRKRSNEVADSPSQTIDSSPESSQVISQCEEGRPESATSLQISDEMDSSISKSTYQQPHAADTTPKQSKRRLLVDTPWLPCFQSFGRFNPELAFEEIFQVQPATPLALTSESDCSQKSVQYQLRSCSVLLTNNIAVTPGSDLDSQGSLPSTGTRQRKPSCKSKAMNKLNLSEVSSGSSQSQQSSQSSETGSQRKSRKKRIDNNACASLAFLAEYTSSVSRSVRVKMVSNTGIRLIKLNGVKVIKSKKSKVIRSGDDFCESQETQELCDGSVAFELHSDGGSSLETQKEDNPVPTTSSADCKSPMPDDLLTAESCSSEDICRELHHSDITIDSGQTRTVTPSQESLSDALLSTDSLFSDEALSTPPDLEANSCAVNENSLQFATLSGSSMTSSSVITPIPPRISITNDAAGNLLSSNRLSKTSEENSDRYESQADNFGEKSSTFVLGTIGKMSLLKNSKTLSSQERKEDYFSGKGSDDHKINSDDVQREIIASPPSNTVKDNELIGDVGSVKNLHSSANDEVGNSLVPTAASNDKSNFLSDTEMEVLHVNSQPTIVNTSDVDTKQPGKNITLPHSSRESLFDESSTVCTSSGSIPPSDVLDSVHPPDKTSEQLVESQVDAVDIDSQEKENDSAKPFECHDNSNSEISKQCEELAERSKLVVCETNSTLKVHDQLPNQKTITASPTEAKSISSPNSTPKTRPPKQMIKSNTDNKPTPSPSRAQKMLLLSSRSSQILARSKSSKANSHSTGNSGHLNPVETLSVTPRSHKLNIEALELDCTPIHSPTTGSILKRRNLGSPADGSSSKKVKFTIPDGAKEKSSSARKFKQLSKKGSFDSSQSQNLADELPIAGEYTNSTVSISEMICHLTTPVW</sequence>
<feature type="region of interest" description="Disordered" evidence="1">
    <location>
        <begin position="1134"/>
        <end position="1160"/>
    </location>
</feature>
<feature type="region of interest" description="Disordered" evidence="1">
    <location>
        <begin position="1185"/>
        <end position="1242"/>
    </location>
</feature>
<name>A0A7J7KLY1_BUGNE</name>
<feature type="region of interest" description="Disordered" evidence="1">
    <location>
        <begin position="818"/>
        <end position="837"/>
    </location>
</feature>
<feature type="compositionally biased region" description="Basic and acidic residues" evidence="1">
    <location>
        <begin position="866"/>
        <end position="883"/>
    </location>
</feature>
<evidence type="ECO:0000313" key="3">
    <source>
        <dbReference type="Proteomes" id="UP000593567"/>
    </source>
</evidence>
<feature type="region of interest" description="Disordered" evidence="1">
    <location>
        <begin position="542"/>
        <end position="602"/>
    </location>
</feature>
<feature type="compositionally biased region" description="Polar residues" evidence="1">
    <location>
        <begin position="1108"/>
        <end position="1122"/>
    </location>
</feature>
<feature type="compositionally biased region" description="Polar residues" evidence="1">
    <location>
        <begin position="362"/>
        <end position="371"/>
    </location>
</feature>
<proteinExistence type="predicted"/>
<feature type="region of interest" description="Disordered" evidence="1">
    <location>
        <begin position="862"/>
        <end position="883"/>
    </location>
</feature>
<evidence type="ECO:0000256" key="1">
    <source>
        <dbReference type="SAM" id="MobiDB-lite"/>
    </source>
</evidence>
<feature type="compositionally biased region" description="Polar residues" evidence="1">
    <location>
        <begin position="545"/>
        <end position="556"/>
    </location>
</feature>
<feature type="compositionally biased region" description="Low complexity" evidence="1">
    <location>
        <begin position="574"/>
        <end position="595"/>
    </location>
</feature>
<protein>
    <submittedName>
        <fullName evidence="2">Uncharacterized protein</fullName>
    </submittedName>
</protein>
<feature type="region of interest" description="Disordered" evidence="1">
    <location>
        <begin position="1075"/>
        <end position="1122"/>
    </location>
</feature>
<comment type="caution">
    <text evidence="2">The sequence shown here is derived from an EMBL/GenBank/DDBJ whole genome shotgun (WGS) entry which is preliminary data.</text>
</comment>
<accession>A0A7J7KLY1</accession>
<feature type="compositionally biased region" description="Polar residues" evidence="1">
    <location>
        <begin position="414"/>
        <end position="430"/>
    </location>
</feature>
<feature type="region of interest" description="Disordered" evidence="1">
    <location>
        <begin position="1026"/>
        <end position="1045"/>
    </location>
</feature>
<dbReference type="EMBL" id="VXIV02000297">
    <property type="protein sequence ID" value="KAF6039163.1"/>
    <property type="molecule type" value="Genomic_DNA"/>
</dbReference>
<feature type="compositionally biased region" description="Polar residues" evidence="1">
    <location>
        <begin position="381"/>
        <end position="399"/>
    </location>
</feature>
<feature type="compositionally biased region" description="Polar residues" evidence="1">
    <location>
        <begin position="439"/>
        <end position="460"/>
    </location>
</feature>
<feature type="region of interest" description="Disordered" evidence="1">
    <location>
        <begin position="988"/>
        <end position="1012"/>
    </location>
</feature>
<feature type="compositionally biased region" description="Polar residues" evidence="1">
    <location>
        <begin position="1143"/>
        <end position="1160"/>
    </location>
</feature>